<dbReference type="GO" id="GO:0005524">
    <property type="term" value="F:ATP binding"/>
    <property type="evidence" value="ECO:0007669"/>
    <property type="project" value="InterPro"/>
</dbReference>
<dbReference type="PANTHER" id="PTHR11920:SF501">
    <property type="entry name" value="GUANYLATE CYCLASE 32E"/>
    <property type="match status" value="1"/>
</dbReference>
<evidence type="ECO:0000256" key="5">
    <source>
        <dbReference type="ARBA" id="ARBA00022741"/>
    </source>
</evidence>
<keyword evidence="7" id="KW-0472">Membrane</keyword>
<evidence type="ECO:0000256" key="11">
    <source>
        <dbReference type="SAM" id="MobiDB-lite"/>
    </source>
</evidence>
<dbReference type="InterPro" id="IPR001828">
    <property type="entry name" value="ANF_lig-bd_rcpt"/>
</dbReference>
<dbReference type="InterPro" id="IPR001054">
    <property type="entry name" value="A/G_cyclase"/>
</dbReference>
<dbReference type="SUPFAM" id="SSF53822">
    <property type="entry name" value="Periplasmic binding protein-like I"/>
    <property type="match status" value="1"/>
</dbReference>
<dbReference type="Pfam" id="PF01094">
    <property type="entry name" value="ANF_receptor"/>
    <property type="match status" value="1"/>
</dbReference>
<dbReference type="SMART" id="SM00044">
    <property type="entry name" value="CYCc"/>
    <property type="match status" value="1"/>
</dbReference>
<dbReference type="Gene3D" id="3.30.70.1230">
    <property type="entry name" value="Nucleotide cyclase"/>
    <property type="match status" value="1"/>
</dbReference>
<dbReference type="CDD" id="cd06352">
    <property type="entry name" value="PBP1_NPR_GC-like"/>
    <property type="match status" value="1"/>
</dbReference>
<dbReference type="InterPro" id="IPR028082">
    <property type="entry name" value="Peripla_BP_I"/>
</dbReference>
<name>A0A1D1URA0_RAMVA</name>
<comment type="caution">
    <text evidence="14">The sequence shown here is derived from an EMBL/GenBank/DDBJ whole genome shotgun (WGS) entry which is preliminary data.</text>
</comment>
<feature type="compositionally biased region" description="Polar residues" evidence="11">
    <location>
        <begin position="544"/>
        <end position="553"/>
    </location>
</feature>
<evidence type="ECO:0000256" key="3">
    <source>
        <dbReference type="ARBA" id="ARBA00012202"/>
    </source>
</evidence>
<keyword evidence="4" id="KW-0812">Transmembrane</keyword>
<gene>
    <name evidence="14" type="primary">RvY_03285</name>
    <name evidence="14" type="synonym">RvY_03285.1</name>
    <name evidence="14" type="ORF">RvY_03285-1</name>
</gene>
<comment type="subcellular location">
    <subcellularLocation>
        <location evidence="2">Membrane</location>
        <topology evidence="2">Single-pass membrane protein</topology>
    </subcellularLocation>
</comment>
<sequence length="1114" mass="123527">MPDNRWLQVWTAPILYIVLLVAGQDDRLVVKVALLLMHDDLQEAPDMYLRPVLRAAADAILDNYGIDMQFMFDFPMMTACANSSGSPAVSRTFIQVFEYYQQQADVVIGPYCTAKLPPSGIATSALNILQVTGGCHSVLDISSYTYLTRTGYAKMNQFGLIKYMLEKYRWKTLMVFYQKDSPDRLADYQAFAARDAEDTNFAGTYLAITSADLTTSKIGDVLTTVGQSARVVVLLMDNAIVRRIMIEAAKMGMVGGDYVYFAVDVLGAEITRNNATNGWRDEADTADNNDLAKKAYASLLVVSLRDRSQNPDYQKNIASIFVKAKDPSLYGGSGPYQLPYSAESFYNSLVFVADVVTRMDGQQKDINARNITQVTSNYYINGPDDWIITGGLCGDFAIDTHTGDVEESYQLYAMTDKGAGYFAGLLVSGGADSRLNVTTINPSFTWTSSDGSFPPNEPACDYTGDNSACAAEASGQIAGIVSSLLSLALVASLALAYRHWKRMNELEPGWVVPFSELKVTDPDVQLSKTAAAPDAKPSREAEQDGSQWNVPQDTSHECMLGDLPTLTSPSLGLCRKQSVTVRWMKKKRVQASAKMAQEVKALGKMANDHLAKLLAGCLDSGRILLIYENCSRGSLEESVNDVTSKFEWPLRFSYMQDIVRALHYIHSSPVRVHGRLSSACCFIDSRFTLKVSDVGLSSFLDLNLAEYWVTKRRVDFYYRQFWTAPELLKSQEALWDQVVICSQRQCDIYSFGIIMQEIILHAPPYSMYDDTFTDQRIYQKIVEEPVPGQPPFRPLLEETAAHEDIIKLCEKCWAQQPADRPTFNQVRVVMRDVIKNLGMGDKLNIMESLIAQMEEHTAYLQAVIEEKDMLIAAERQRSDFLLYSNLPSSVQTALSEGSSLAPVYLEVCSVLMVDCLNFLAVIAGSSASEGAAFLNFLHQHYAGMAMAFDCCIIESLSQRLTVASGLPARNGILHARELSRLALTILFTSHLLPIPYRPDEVLQLSLALHSGPSVFGLVGKRLPRFGLFGETINITKRLLGATKAGSIRLSAVTRSIIEAFGTFRVLESQEMFVKGKGRCKTFTLLGEGGNPQMMELEAAFRILNPQAHLHRQSQ</sequence>
<dbReference type="InterPro" id="IPR050401">
    <property type="entry name" value="Cyclic_nucleotide_synthase"/>
</dbReference>
<dbReference type="Gene3D" id="3.40.50.2300">
    <property type="match status" value="1"/>
</dbReference>
<dbReference type="SUPFAM" id="SSF55073">
    <property type="entry name" value="Nucleotide cyclase"/>
    <property type="match status" value="1"/>
</dbReference>
<feature type="domain" description="Protein kinase" evidence="12">
    <location>
        <begin position="497"/>
        <end position="834"/>
    </location>
</feature>
<feature type="region of interest" description="Disordered" evidence="11">
    <location>
        <begin position="527"/>
        <end position="553"/>
    </location>
</feature>
<evidence type="ECO:0000256" key="10">
    <source>
        <dbReference type="ARBA" id="ARBA00023293"/>
    </source>
</evidence>
<dbReference type="PROSITE" id="PS50011">
    <property type="entry name" value="PROTEIN_KINASE_DOM"/>
    <property type="match status" value="1"/>
</dbReference>
<dbReference type="OrthoDB" id="10064100at2759"/>
<dbReference type="InterPro" id="IPR029787">
    <property type="entry name" value="Nucleotide_cyclase"/>
</dbReference>
<protein>
    <recommendedName>
        <fullName evidence="3">guanylate cyclase</fullName>
        <ecNumber evidence="3">4.6.1.2</ecNumber>
    </recommendedName>
</protein>
<organism evidence="14 15">
    <name type="scientific">Ramazzottius varieornatus</name>
    <name type="common">Water bear</name>
    <name type="synonym">Tardigrade</name>
    <dbReference type="NCBI Taxonomy" id="947166"/>
    <lineage>
        <taxon>Eukaryota</taxon>
        <taxon>Metazoa</taxon>
        <taxon>Ecdysozoa</taxon>
        <taxon>Tardigrada</taxon>
        <taxon>Eutardigrada</taxon>
        <taxon>Parachela</taxon>
        <taxon>Hypsibioidea</taxon>
        <taxon>Ramazzottiidae</taxon>
        <taxon>Ramazzottius</taxon>
    </lineage>
</organism>
<evidence type="ECO:0000313" key="15">
    <source>
        <dbReference type="Proteomes" id="UP000186922"/>
    </source>
</evidence>
<dbReference type="Pfam" id="PF00211">
    <property type="entry name" value="Guanylate_cyc"/>
    <property type="match status" value="1"/>
</dbReference>
<dbReference type="EC" id="4.6.1.2" evidence="3"/>
<feature type="domain" description="Guanylate cyclase" evidence="13">
    <location>
        <begin position="909"/>
        <end position="1039"/>
    </location>
</feature>
<dbReference type="Gene3D" id="1.10.510.10">
    <property type="entry name" value="Transferase(Phosphotransferase) domain 1"/>
    <property type="match status" value="1"/>
</dbReference>
<evidence type="ECO:0000256" key="6">
    <source>
        <dbReference type="ARBA" id="ARBA00022989"/>
    </source>
</evidence>
<keyword evidence="6" id="KW-1133">Transmembrane helix</keyword>
<evidence type="ECO:0000259" key="12">
    <source>
        <dbReference type="PROSITE" id="PS50011"/>
    </source>
</evidence>
<proteinExistence type="predicted"/>
<keyword evidence="9" id="KW-0456">Lyase</keyword>
<keyword evidence="10" id="KW-0141">cGMP biosynthesis</keyword>
<keyword evidence="15" id="KW-1185">Reference proteome</keyword>
<dbReference type="GO" id="GO:0035556">
    <property type="term" value="P:intracellular signal transduction"/>
    <property type="evidence" value="ECO:0007669"/>
    <property type="project" value="InterPro"/>
</dbReference>
<dbReference type="GO" id="GO:0001653">
    <property type="term" value="F:peptide receptor activity"/>
    <property type="evidence" value="ECO:0007669"/>
    <property type="project" value="TreeGrafter"/>
</dbReference>
<dbReference type="PANTHER" id="PTHR11920">
    <property type="entry name" value="GUANYLYL CYCLASE"/>
    <property type="match status" value="1"/>
</dbReference>
<dbReference type="GO" id="GO:0005886">
    <property type="term" value="C:plasma membrane"/>
    <property type="evidence" value="ECO:0007669"/>
    <property type="project" value="TreeGrafter"/>
</dbReference>
<evidence type="ECO:0000313" key="14">
    <source>
        <dbReference type="EMBL" id="GAU90935.1"/>
    </source>
</evidence>
<keyword evidence="5" id="KW-0547">Nucleotide-binding</keyword>
<dbReference type="Pfam" id="PF07714">
    <property type="entry name" value="PK_Tyr_Ser-Thr"/>
    <property type="match status" value="1"/>
</dbReference>
<dbReference type="STRING" id="947166.A0A1D1URA0"/>
<accession>A0A1D1URA0</accession>
<dbReference type="EMBL" id="BDGG01000001">
    <property type="protein sequence ID" value="GAU90935.1"/>
    <property type="molecule type" value="Genomic_DNA"/>
</dbReference>
<dbReference type="PROSITE" id="PS50125">
    <property type="entry name" value="GUANYLATE_CYCLASE_2"/>
    <property type="match status" value="1"/>
</dbReference>
<dbReference type="GO" id="GO:0004383">
    <property type="term" value="F:guanylate cyclase activity"/>
    <property type="evidence" value="ECO:0007669"/>
    <property type="project" value="UniProtKB-EC"/>
</dbReference>
<evidence type="ECO:0000256" key="7">
    <source>
        <dbReference type="ARBA" id="ARBA00023136"/>
    </source>
</evidence>
<dbReference type="Proteomes" id="UP000186922">
    <property type="component" value="Unassembled WGS sequence"/>
</dbReference>
<evidence type="ECO:0000259" key="13">
    <source>
        <dbReference type="PROSITE" id="PS50125"/>
    </source>
</evidence>
<keyword evidence="8" id="KW-0325">Glycoprotein</keyword>
<evidence type="ECO:0000256" key="9">
    <source>
        <dbReference type="ARBA" id="ARBA00023239"/>
    </source>
</evidence>
<dbReference type="InterPro" id="IPR000719">
    <property type="entry name" value="Prot_kinase_dom"/>
</dbReference>
<dbReference type="CDD" id="cd07302">
    <property type="entry name" value="CHD"/>
    <property type="match status" value="1"/>
</dbReference>
<dbReference type="GO" id="GO:0004016">
    <property type="term" value="F:adenylate cyclase activity"/>
    <property type="evidence" value="ECO:0007669"/>
    <property type="project" value="TreeGrafter"/>
</dbReference>
<evidence type="ECO:0000256" key="1">
    <source>
        <dbReference type="ARBA" id="ARBA00001436"/>
    </source>
</evidence>
<dbReference type="GO" id="GO:0007168">
    <property type="term" value="P:receptor guanylyl cyclase signaling pathway"/>
    <property type="evidence" value="ECO:0007669"/>
    <property type="project" value="TreeGrafter"/>
</dbReference>
<dbReference type="GO" id="GO:0004672">
    <property type="term" value="F:protein kinase activity"/>
    <property type="evidence" value="ECO:0007669"/>
    <property type="project" value="InterPro"/>
</dbReference>
<reference evidence="14 15" key="1">
    <citation type="journal article" date="2016" name="Nat. Commun.">
        <title>Extremotolerant tardigrade genome and improved radiotolerance of human cultured cells by tardigrade-unique protein.</title>
        <authorList>
            <person name="Hashimoto T."/>
            <person name="Horikawa D.D."/>
            <person name="Saito Y."/>
            <person name="Kuwahara H."/>
            <person name="Kozuka-Hata H."/>
            <person name="Shin-I T."/>
            <person name="Minakuchi Y."/>
            <person name="Ohishi K."/>
            <person name="Motoyama A."/>
            <person name="Aizu T."/>
            <person name="Enomoto A."/>
            <person name="Kondo K."/>
            <person name="Tanaka S."/>
            <person name="Hara Y."/>
            <person name="Koshikawa S."/>
            <person name="Sagara H."/>
            <person name="Miura T."/>
            <person name="Yokobori S."/>
            <person name="Miyagawa K."/>
            <person name="Suzuki Y."/>
            <person name="Kubo T."/>
            <person name="Oyama M."/>
            <person name="Kohara Y."/>
            <person name="Fujiyama A."/>
            <person name="Arakawa K."/>
            <person name="Katayama T."/>
            <person name="Toyoda A."/>
            <person name="Kunieda T."/>
        </authorList>
    </citation>
    <scope>NUCLEOTIDE SEQUENCE [LARGE SCALE GENOMIC DNA]</scope>
    <source>
        <strain evidence="14 15">YOKOZUNA-1</strain>
    </source>
</reference>
<dbReference type="SUPFAM" id="SSF56112">
    <property type="entry name" value="Protein kinase-like (PK-like)"/>
    <property type="match status" value="1"/>
</dbReference>
<comment type="catalytic activity">
    <reaction evidence="1">
        <text>GTP = 3',5'-cyclic GMP + diphosphate</text>
        <dbReference type="Rhea" id="RHEA:13665"/>
        <dbReference type="ChEBI" id="CHEBI:33019"/>
        <dbReference type="ChEBI" id="CHEBI:37565"/>
        <dbReference type="ChEBI" id="CHEBI:57746"/>
        <dbReference type="EC" id="4.6.1.2"/>
    </reaction>
</comment>
<dbReference type="InterPro" id="IPR011009">
    <property type="entry name" value="Kinase-like_dom_sf"/>
</dbReference>
<evidence type="ECO:0000256" key="8">
    <source>
        <dbReference type="ARBA" id="ARBA00023180"/>
    </source>
</evidence>
<dbReference type="AlphaFoldDB" id="A0A1D1URA0"/>
<evidence type="ECO:0000256" key="4">
    <source>
        <dbReference type="ARBA" id="ARBA00022692"/>
    </source>
</evidence>
<dbReference type="InterPro" id="IPR001245">
    <property type="entry name" value="Ser-Thr/Tyr_kinase_cat_dom"/>
</dbReference>
<evidence type="ECO:0000256" key="2">
    <source>
        <dbReference type="ARBA" id="ARBA00004167"/>
    </source>
</evidence>